<dbReference type="InterPro" id="IPR005225">
    <property type="entry name" value="Small_GTP-bd"/>
</dbReference>
<dbReference type="SMART" id="SM00176">
    <property type="entry name" value="RAN"/>
    <property type="match status" value="1"/>
</dbReference>
<evidence type="ECO:0000313" key="8">
    <source>
        <dbReference type="EMBL" id="KAJ5078721.1"/>
    </source>
</evidence>
<dbReference type="SMART" id="SM00173">
    <property type="entry name" value="RAS"/>
    <property type="match status" value="1"/>
</dbReference>
<dbReference type="InterPro" id="IPR027417">
    <property type="entry name" value="P-loop_NTPase"/>
</dbReference>
<dbReference type="NCBIfam" id="TIGR00231">
    <property type="entry name" value="small_GTP"/>
    <property type="match status" value="1"/>
</dbReference>
<dbReference type="FunFam" id="3.40.50.300:FF:000067">
    <property type="entry name" value="ras-related protein RABA1f"/>
    <property type="match status" value="1"/>
</dbReference>
<dbReference type="GO" id="GO:0003924">
    <property type="term" value="F:GTPase activity"/>
    <property type="evidence" value="ECO:0007669"/>
    <property type="project" value="InterPro"/>
</dbReference>
<dbReference type="OrthoDB" id="9989112at2759"/>
<keyword evidence="5" id="KW-0449">Lipoprotein</keyword>
<evidence type="ECO:0000256" key="4">
    <source>
        <dbReference type="ARBA" id="ARBA00023136"/>
    </source>
</evidence>
<keyword evidence="6" id="KW-0636">Prenylation</keyword>
<evidence type="ECO:0000256" key="6">
    <source>
        <dbReference type="ARBA" id="ARBA00023289"/>
    </source>
</evidence>
<keyword evidence="2" id="KW-0547">Nucleotide-binding</keyword>
<keyword evidence="3" id="KW-0342">GTP-binding</keyword>
<dbReference type="Gene3D" id="3.40.50.300">
    <property type="entry name" value="P-loop containing nucleotide triphosphate hydrolases"/>
    <property type="match status" value="1"/>
</dbReference>
<accession>A0A9Q0LU54</accession>
<dbReference type="InterPro" id="IPR001806">
    <property type="entry name" value="Small_GTPase"/>
</dbReference>
<organism evidence="8 9">
    <name type="scientific">Anaeramoeba ignava</name>
    <name type="common">Anaerobic marine amoeba</name>
    <dbReference type="NCBI Taxonomy" id="1746090"/>
    <lineage>
        <taxon>Eukaryota</taxon>
        <taxon>Metamonada</taxon>
        <taxon>Anaeramoebidae</taxon>
        <taxon>Anaeramoeba</taxon>
    </lineage>
</organism>
<evidence type="ECO:0000256" key="7">
    <source>
        <dbReference type="ARBA" id="ARBA00037868"/>
    </source>
</evidence>
<dbReference type="CDD" id="cd01868">
    <property type="entry name" value="Rab11_like"/>
    <property type="match status" value="1"/>
</dbReference>
<protein>
    <submittedName>
        <fullName evidence="8">Ras-related protein rab11</fullName>
    </submittedName>
</protein>
<dbReference type="GO" id="GO:0005525">
    <property type="term" value="F:GTP binding"/>
    <property type="evidence" value="ECO:0007669"/>
    <property type="project" value="UniProtKB-KW"/>
</dbReference>
<proteinExistence type="inferred from homology"/>
<evidence type="ECO:0000256" key="2">
    <source>
        <dbReference type="ARBA" id="ARBA00022741"/>
    </source>
</evidence>
<dbReference type="PROSITE" id="PS51419">
    <property type="entry name" value="RAB"/>
    <property type="match status" value="1"/>
</dbReference>
<dbReference type="OMA" id="TTHHYRA"/>
<sequence length="213" mass="23823">MVDAFQKFDFLFKIVLIGDGAVGKTNLTTRFCQNEFNSESKSTIGVEFATKQIEVDGKNLKAQIWDTAGEERYRSITAAYYRGAVGALLVYDVTRFSTFENLPKWLGELREQADSNIQIILVGNKSDLVDNRVVSKEEGEKFARANHLSFIETSAANATNVEKAFTSLLNEIYKKTAKRSFDKPPNQIPLNAIKQGRGISIQKPVNKPSKKCC</sequence>
<evidence type="ECO:0000256" key="5">
    <source>
        <dbReference type="ARBA" id="ARBA00023288"/>
    </source>
</evidence>
<evidence type="ECO:0000256" key="1">
    <source>
        <dbReference type="ARBA" id="ARBA00006270"/>
    </source>
</evidence>
<dbReference type="Proteomes" id="UP001149090">
    <property type="component" value="Unassembled WGS sequence"/>
</dbReference>
<name>A0A9Q0LU54_ANAIG</name>
<comment type="similarity">
    <text evidence="1">Belongs to the small GTPase superfamily. Rab family.</text>
</comment>
<dbReference type="SMART" id="SM00174">
    <property type="entry name" value="RHO"/>
    <property type="match status" value="1"/>
</dbReference>
<dbReference type="PROSITE" id="PS51420">
    <property type="entry name" value="RHO"/>
    <property type="match status" value="1"/>
</dbReference>
<dbReference type="PROSITE" id="PS51421">
    <property type="entry name" value="RAS"/>
    <property type="match status" value="1"/>
</dbReference>
<evidence type="ECO:0000256" key="3">
    <source>
        <dbReference type="ARBA" id="ARBA00023134"/>
    </source>
</evidence>
<dbReference type="GO" id="GO:0012505">
    <property type="term" value="C:endomembrane system"/>
    <property type="evidence" value="ECO:0007669"/>
    <property type="project" value="UniProtKB-SubCell"/>
</dbReference>
<dbReference type="PANTHER" id="PTHR47979">
    <property type="entry name" value="DRAB11-RELATED"/>
    <property type="match status" value="1"/>
</dbReference>
<keyword evidence="4" id="KW-0472">Membrane</keyword>
<dbReference type="AlphaFoldDB" id="A0A9Q0LU54"/>
<reference evidence="8" key="1">
    <citation type="submission" date="2022-10" db="EMBL/GenBank/DDBJ databases">
        <title>Novel sulphate-reducing endosymbionts in the free-living metamonad Anaeramoeba.</title>
        <authorList>
            <person name="Jerlstrom-Hultqvist J."/>
            <person name="Cepicka I."/>
            <person name="Gallot-Lavallee L."/>
            <person name="Salas-Leiva D."/>
            <person name="Curtis B.A."/>
            <person name="Zahonova K."/>
            <person name="Pipaliya S."/>
            <person name="Dacks J."/>
            <person name="Roger A.J."/>
        </authorList>
    </citation>
    <scope>NUCLEOTIDE SEQUENCE</scope>
    <source>
        <strain evidence="8">BMAN</strain>
    </source>
</reference>
<dbReference type="InterPro" id="IPR050209">
    <property type="entry name" value="Rab_GTPases_membrane_traffic"/>
</dbReference>
<evidence type="ECO:0000313" key="9">
    <source>
        <dbReference type="Proteomes" id="UP001149090"/>
    </source>
</evidence>
<dbReference type="SMART" id="SM00175">
    <property type="entry name" value="RAB"/>
    <property type="match status" value="1"/>
</dbReference>
<dbReference type="Pfam" id="PF00071">
    <property type="entry name" value="Ras"/>
    <property type="match status" value="1"/>
</dbReference>
<dbReference type="EMBL" id="JAPDFW010000047">
    <property type="protein sequence ID" value="KAJ5078721.1"/>
    <property type="molecule type" value="Genomic_DNA"/>
</dbReference>
<comment type="caution">
    <text evidence="8">The sequence shown here is derived from an EMBL/GenBank/DDBJ whole genome shotgun (WGS) entry which is preliminary data.</text>
</comment>
<comment type="subcellular location">
    <subcellularLocation>
        <location evidence="7">Endomembrane system</location>
        <topology evidence="7">Lipid-anchor</topology>
    </subcellularLocation>
</comment>
<keyword evidence="9" id="KW-1185">Reference proteome</keyword>
<dbReference type="SUPFAM" id="SSF52540">
    <property type="entry name" value="P-loop containing nucleoside triphosphate hydrolases"/>
    <property type="match status" value="1"/>
</dbReference>
<gene>
    <name evidence="8" type="ORF">M0811_14746</name>
</gene>
<dbReference type="PRINTS" id="PR00449">
    <property type="entry name" value="RASTRNSFRMNG"/>
</dbReference>